<name>A0A1Z3HV71_9CYAN</name>
<evidence type="ECO:0000313" key="2">
    <source>
        <dbReference type="Proteomes" id="UP000191901"/>
    </source>
</evidence>
<organism evidence="1 2">
    <name type="scientific">Halomicronema hongdechloris C2206</name>
    <dbReference type="NCBI Taxonomy" id="1641165"/>
    <lineage>
        <taxon>Bacteria</taxon>
        <taxon>Bacillati</taxon>
        <taxon>Cyanobacteriota</taxon>
        <taxon>Cyanophyceae</taxon>
        <taxon>Nodosilineales</taxon>
        <taxon>Nodosilineaceae</taxon>
        <taxon>Halomicronema</taxon>
    </lineage>
</organism>
<dbReference type="KEGG" id="hhg:XM38_050110"/>
<evidence type="ECO:0000313" key="1">
    <source>
        <dbReference type="EMBL" id="ASC74037.1"/>
    </source>
</evidence>
<reference evidence="1 2" key="1">
    <citation type="journal article" date="2016" name="Biochim. Biophys. Acta">
        <title>Characterization of red-shifted phycobilisomes isolated from the chlorophyll f-containing cyanobacterium Halomicronema hongdechloris.</title>
        <authorList>
            <person name="Li Y."/>
            <person name="Lin Y."/>
            <person name="Garvey C.J."/>
            <person name="Birch D."/>
            <person name="Corkery R.W."/>
            <person name="Loughlin P.C."/>
            <person name="Scheer H."/>
            <person name="Willows R.D."/>
            <person name="Chen M."/>
        </authorList>
    </citation>
    <scope>NUCLEOTIDE SEQUENCE [LARGE SCALE GENOMIC DNA]</scope>
    <source>
        <strain evidence="1 2">C2206</strain>
    </source>
</reference>
<proteinExistence type="predicted"/>
<dbReference type="Proteomes" id="UP000191901">
    <property type="component" value="Chromosome"/>
</dbReference>
<accession>A0A1Z3HV71</accession>
<keyword evidence="2" id="KW-1185">Reference proteome</keyword>
<gene>
    <name evidence="1" type="ORF">XM38_050110</name>
</gene>
<dbReference type="EMBL" id="CP021983">
    <property type="protein sequence ID" value="ASC74037.1"/>
    <property type="molecule type" value="Genomic_DNA"/>
</dbReference>
<dbReference type="AlphaFoldDB" id="A0A1Z3HV71"/>
<protein>
    <submittedName>
        <fullName evidence="1">Uncharacterized protein</fullName>
    </submittedName>
</protein>
<sequence>MYEEAVFGGNQPLVSPTCPELTLTVEIILAAGQLSEAE</sequence>